<name>A0A6A5Q9R3_AMPQU</name>
<feature type="region of interest" description="Disordered" evidence="1">
    <location>
        <begin position="1"/>
        <end position="32"/>
    </location>
</feature>
<evidence type="ECO:0000313" key="3">
    <source>
        <dbReference type="EMBL" id="KAF1911610.1"/>
    </source>
</evidence>
<proteinExistence type="predicted"/>
<sequence>MAPTRSPKRSTILDSCRTKSSNHKNEETSPPLYKNGLLNASLPARSELMAIAKRNSTNSPLLKLPGEIRNKIWMFAQGYHRIDIGKRSRKRSWPIGLTLAIYPMNAATHFPRTFVKPTFALSRVCRQIYVEASSYIYTLNTFGFDGFASFDRWAKDRALGQARLITSINMPYDYTHLYRRGFRTSFRRKFPNIKRIGVDEHVAFFSRTSPDDTIEMAEQRIVDLIKLKEGADILVDWHYGVGAVMVHY</sequence>
<evidence type="ECO:0000313" key="4">
    <source>
        <dbReference type="Proteomes" id="UP000800096"/>
    </source>
</evidence>
<keyword evidence="4" id="KW-1185">Reference proteome</keyword>
<dbReference type="InterPro" id="IPR056632">
    <property type="entry name" value="DUF7730"/>
</dbReference>
<feature type="domain" description="DUF7730" evidence="2">
    <location>
        <begin position="56"/>
        <end position="176"/>
    </location>
</feature>
<organism evidence="3 4">
    <name type="scientific">Ampelomyces quisqualis</name>
    <name type="common">Powdery mildew agent</name>
    <dbReference type="NCBI Taxonomy" id="50730"/>
    <lineage>
        <taxon>Eukaryota</taxon>
        <taxon>Fungi</taxon>
        <taxon>Dikarya</taxon>
        <taxon>Ascomycota</taxon>
        <taxon>Pezizomycotina</taxon>
        <taxon>Dothideomycetes</taxon>
        <taxon>Pleosporomycetidae</taxon>
        <taxon>Pleosporales</taxon>
        <taxon>Pleosporineae</taxon>
        <taxon>Phaeosphaeriaceae</taxon>
        <taxon>Ampelomyces</taxon>
    </lineage>
</organism>
<evidence type="ECO:0000259" key="2">
    <source>
        <dbReference type="Pfam" id="PF24864"/>
    </source>
</evidence>
<evidence type="ECO:0000256" key="1">
    <source>
        <dbReference type="SAM" id="MobiDB-lite"/>
    </source>
</evidence>
<dbReference type="Proteomes" id="UP000800096">
    <property type="component" value="Unassembled WGS sequence"/>
</dbReference>
<dbReference type="PANTHER" id="PTHR38790:SF4">
    <property type="entry name" value="2EXR DOMAIN-CONTAINING PROTEIN"/>
    <property type="match status" value="1"/>
</dbReference>
<gene>
    <name evidence="3" type="ORF">BDU57DRAFT_95101</name>
</gene>
<dbReference type="AlphaFoldDB" id="A0A6A5Q9R3"/>
<reference evidence="3" key="1">
    <citation type="journal article" date="2020" name="Stud. Mycol.">
        <title>101 Dothideomycetes genomes: a test case for predicting lifestyles and emergence of pathogens.</title>
        <authorList>
            <person name="Haridas S."/>
            <person name="Albert R."/>
            <person name="Binder M."/>
            <person name="Bloem J."/>
            <person name="Labutti K."/>
            <person name="Salamov A."/>
            <person name="Andreopoulos B."/>
            <person name="Baker S."/>
            <person name="Barry K."/>
            <person name="Bills G."/>
            <person name="Bluhm B."/>
            <person name="Cannon C."/>
            <person name="Castanera R."/>
            <person name="Culley D."/>
            <person name="Daum C."/>
            <person name="Ezra D."/>
            <person name="Gonzalez J."/>
            <person name="Henrissat B."/>
            <person name="Kuo A."/>
            <person name="Liang C."/>
            <person name="Lipzen A."/>
            <person name="Lutzoni F."/>
            <person name="Magnuson J."/>
            <person name="Mondo S."/>
            <person name="Nolan M."/>
            <person name="Ohm R."/>
            <person name="Pangilinan J."/>
            <person name="Park H.-J."/>
            <person name="Ramirez L."/>
            <person name="Alfaro M."/>
            <person name="Sun H."/>
            <person name="Tritt A."/>
            <person name="Yoshinaga Y."/>
            <person name="Zwiers L.-H."/>
            <person name="Turgeon B."/>
            <person name="Goodwin S."/>
            <person name="Spatafora J."/>
            <person name="Crous P."/>
            <person name="Grigoriev I."/>
        </authorList>
    </citation>
    <scope>NUCLEOTIDE SEQUENCE</scope>
    <source>
        <strain evidence="3">HMLAC05119</strain>
    </source>
</reference>
<dbReference type="OrthoDB" id="5413827at2759"/>
<accession>A0A6A5Q9R3</accession>
<dbReference type="EMBL" id="ML979143">
    <property type="protein sequence ID" value="KAF1911610.1"/>
    <property type="molecule type" value="Genomic_DNA"/>
</dbReference>
<dbReference type="PANTHER" id="PTHR38790">
    <property type="entry name" value="2EXR DOMAIN-CONTAINING PROTEIN-RELATED"/>
    <property type="match status" value="1"/>
</dbReference>
<protein>
    <recommendedName>
        <fullName evidence="2">DUF7730 domain-containing protein</fullName>
    </recommendedName>
</protein>
<dbReference type="Pfam" id="PF24864">
    <property type="entry name" value="DUF7730"/>
    <property type="match status" value="1"/>
</dbReference>